<feature type="domain" description="YaiO beta-barrel" evidence="2">
    <location>
        <begin position="297"/>
        <end position="411"/>
    </location>
</feature>
<evidence type="ECO:0000313" key="4">
    <source>
        <dbReference type="Proteomes" id="UP000249799"/>
    </source>
</evidence>
<dbReference type="SUPFAM" id="SSF48452">
    <property type="entry name" value="TPR-like"/>
    <property type="match status" value="1"/>
</dbReference>
<dbReference type="PROSITE" id="PS50005">
    <property type="entry name" value="TPR"/>
    <property type="match status" value="1"/>
</dbReference>
<reference evidence="3 4" key="1">
    <citation type="submission" date="2018-06" db="EMBL/GenBank/DDBJ databases">
        <title>Lujinxingia sediminis gen. nov. sp. nov., a new facultative anaerobic member of the class Deltaproteobacteria, and proposal of Lujinxingaceae fam. nov.</title>
        <authorList>
            <person name="Guo L.-Y."/>
            <person name="Li C.-M."/>
            <person name="Wang S."/>
            <person name="Du Z.-J."/>
        </authorList>
    </citation>
    <scope>NUCLEOTIDE SEQUENCE [LARGE SCALE GENOMIC DNA]</scope>
    <source>
        <strain evidence="3 4">FA350</strain>
    </source>
</reference>
<dbReference type="Proteomes" id="UP000249799">
    <property type="component" value="Chromosome"/>
</dbReference>
<dbReference type="KEGG" id="bsed:DN745_02920"/>
<dbReference type="InterPro" id="IPR011990">
    <property type="entry name" value="TPR-like_helical_dom_sf"/>
</dbReference>
<dbReference type="InterPro" id="IPR030887">
    <property type="entry name" value="Beta-barrel_YaiO"/>
</dbReference>
<gene>
    <name evidence="3" type="ORF">DN745_02920</name>
</gene>
<evidence type="ECO:0000256" key="1">
    <source>
        <dbReference type="PROSITE-ProRule" id="PRU00339"/>
    </source>
</evidence>
<sequence length="468" mass="53538">MMELSMNSKLAMRLLLMLVIFLLALSLPRLVAAQESEELEAPPERARPQVDCVEAARGLRMQRRFSEAEKTARACTEEQQGNPDAWVELARALAAQGNSEEALTWVDKALLDYPDSNDLKLLKARLLAWTDQLDAARKLLETLPEDLYERPEAMRLRADILLWDDSFDEAIEWYNRYDEADPDNPLVLYKRAMAHRGAGDDSKALEDLAKSCEIAPEATNACKAHEGIAEDSYPKLYANILYGYSRIINRLDGWRLRGDVGSELSRNLTLMGTWEWLHRPFFDHRAADWRFNAWGDYKFDSGLFFKAGGGFAIDPIFSPKWNALVEAGWSFEYFQASARYWHIEFPDESNEVLNANAEIYIKPYMFELRYFMTFSDDGDPVAHSGLGRAFYFFSNLTQFYIGGGGGGKSDYLEPRDINSESHWLVTAGFRYMLTSHHRLLIAVTQRHDSAGTQNYDQTEVLGGYEFRL</sequence>
<organism evidence="3 4">
    <name type="scientific">Bradymonas sediminis</name>
    <dbReference type="NCBI Taxonomy" id="1548548"/>
    <lineage>
        <taxon>Bacteria</taxon>
        <taxon>Deltaproteobacteria</taxon>
        <taxon>Bradymonadales</taxon>
        <taxon>Bradymonadaceae</taxon>
        <taxon>Bradymonas</taxon>
    </lineage>
</organism>
<dbReference type="InterPro" id="IPR019734">
    <property type="entry name" value="TPR_rpt"/>
</dbReference>
<feature type="repeat" description="TPR" evidence="1">
    <location>
        <begin position="83"/>
        <end position="116"/>
    </location>
</feature>
<protein>
    <recommendedName>
        <fullName evidence="2">YaiO beta-barrel domain-containing protein</fullName>
    </recommendedName>
</protein>
<name>A0A2Z4FHF2_9DELT</name>
<dbReference type="AlphaFoldDB" id="A0A2Z4FHF2"/>
<dbReference type="Pfam" id="PF14559">
    <property type="entry name" value="TPR_19"/>
    <property type="match status" value="1"/>
</dbReference>
<keyword evidence="4" id="KW-1185">Reference proteome</keyword>
<evidence type="ECO:0000259" key="2">
    <source>
        <dbReference type="Pfam" id="PF19413"/>
    </source>
</evidence>
<evidence type="ECO:0000313" key="3">
    <source>
        <dbReference type="EMBL" id="AWV88349.1"/>
    </source>
</evidence>
<dbReference type="Pfam" id="PF19413">
    <property type="entry name" value="YaiO"/>
    <property type="match status" value="1"/>
</dbReference>
<dbReference type="Gene3D" id="1.25.40.10">
    <property type="entry name" value="Tetratricopeptide repeat domain"/>
    <property type="match status" value="1"/>
</dbReference>
<accession>A0A2Z4FHF2</accession>
<proteinExistence type="predicted"/>
<dbReference type="EMBL" id="CP030032">
    <property type="protein sequence ID" value="AWV88349.1"/>
    <property type="molecule type" value="Genomic_DNA"/>
</dbReference>
<dbReference type="OrthoDB" id="220004at2"/>
<keyword evidence="1" id="KW-0802">TPR repeat</keyword>
<dbReference type="SMART" id="SM00028">
    <property type="entry name" value="TPR"/>
    <property type="match status" value="3"/>
</dbReference>